<name>A0A8H4HDI4_9EURO</name>
<keyword evidence="2" id="KW-0805">Transcription regulation</keyword>
<sequence length="331" mass="37738">MYPSNLARHLDPQEQNILEQRGVFDLPDRPMCDTLVETFFTWVAPIVPIIDRLDFLRHYQDPTSPPSLLLLHAMFTVASRPCSSGRQDSGVPSPRSFYKRAKALYDAGYEQDPIPLIQSTLLLGLYWEGPEDITENGLFYWSRLSIALAQAQGLHLSIWHALLSYVSFKVRLTSRSPLLLYTLERSMDSLIQLLRELSSVWPIATPVVELLQTATSNDRFSEVMKKARSKLQQQANSDPVLVAEQPRHAPFRRPTPKHIFLPRSRMVVRSMVSGVLDHTIAEVVQKLNILTNLALSVIQEILYRFFINMSDSDSLWRTELTLSVITVPPID</sequence>
<dbReference type="Proteomes" id="UP000653565">
    <property type="component" value="Unassembled WGS sequence"/>
</dbReference>
<evidence type="ECO:0000256" key="3">
    <source>
        <dbReference type="ARBA" id="ARBA00023125"/>
    </source>
</evidence>
<dbReference type="EMBL" id="JAAAPX010000024">
    <property type="protein sequence ID" value="KAF4240881.1"/>
    <property type="molecule type" value="Genomic_DNA"/>
</dbReference>
<keyword evidence="5" id="KW-0539">Nucleus</keyword>
<evidence type="ECO:0000256" key="1">
    <source>
        <dbReference type="ARBA" id="ARBA00022833"/>
    </source>
</evidence>
<dbReference type="OrthoDB" id="5121955at2759"/>
<dbReference type="CDD" id="cd12148">
    <property type="entry name" value="fungal_TF_MHR"/>
    <property type="match status" value="1"/>
</dbReference>
<dbReference type="GO" id="GO:0006351">
    <property type="term" value="P:DNA-templated transcription"/>
    <property type="evidence" value="ECO:0007669"/>
    <property type="project" value="InterPro"/>
</dbReference>
<dbReference type="Pfam" id="PF04082">
    <property type="entry name" value="Fungal_trans"/>
    <property type="match status" value="1"/>
</dbReference>
<dbReference type="InterPro" id="IPR052073">
    <property type="entry name" value="Amide_Lactam_Regulators"/>
</dbReference>
<dbReference type="PANTHER" id="PTHR47171:SF3">
    <property type="entry name" value="FARA-RELATED"/>
    <property type="match status" value="1"/>
</dbReference>
<dbReference type="AlphaFoldDB" id="A0A8H4HDI4"/>
<feature type="domain" description="Xylanolytic transcriptional activator regulatory" evidence="6">
    <location>
        <begin position="37"/>
        <end position="160"/>
    </location>
</feature>
<keyword evidence="8" id="KW-1185">Reference proteome</keyword>
<dbReference type="GO" id="GO:0008270">
    <property type="term" value="F:zinc ion binding"/>
    <property type="evidence" value="ECO:0007669"/>
    <property type="project" value="InterPro"/>
</dbReference>
<reference evidence="7" key="2">
    <citation type="submission" date="2020-04" db="EMBL/GenBank/DDBJ databases">
        <authorList>
            <person name="Santos R.A.C."/>
            <person name="Steenwyk J.L."/>
            <person name="Rivero-Menendez O."/>
            <person name="Mead M.E."/>
            <person name="Silva L.P."/>
            <person name="Bastos R.W."/>
            <person name="Alastruey-Izquierdo A."/>
            <person name="Goldman G.H."/>
            <person name="Rokas A."/>
        </authorList>
    </citation>
    <scope>NUCLEOTIDE SEQUENCE</scope>
    <source>
        <strain evidence="7">CNM-CM6805</strain>
    </source>
</reference>
<reference evidence="7" key="1">
    <citation type="journal article" date="2020" name="bioRxiv">
        <title>Genomic and phenotypic heterogeneity of clinical isolates of the human pathogens Aspergillus fumigatus, Aspergillus lentulus and Aspergillus fumigatiaffinis.</title>
        <authorList>
            <person name="dos Santos R.A.C."/>
            <person name="Steenwyk J.L."/>
            <person name="Rivero-Menendez O."/>
            <person name="Mead M.E."/>
            <person name="Silva L.P."/>
            <person name="Bastos R.W."/>
            <person name="Alastruey-Izquierdo A."/>
            <person name="Goldman G.H."/>
            <person name="Rokas A."/>
        </authorList>
    </citation>
    <scope>NUCLEOTIDE SEQUENCE</scope>
    <source>
        <strain evidence="7">CNM-CM6805</strain>
    </source>
</reference>
<evidence type="ECO:0000256" key="4">
    <source>
        <dbReference type="ARBA" id="ARBA00023163"/>
    </source>
</evidence>
<keyword evidence="3" id="KW-0238">DNA-binding</keyword>
<accession>A0A8H4HDI4</accession>
<comment type="caution">
    <text evidence="7">The sequence shown here is derived from an EMBL/GenBank/DDBJ whole genome shotgun (WGS) entry which is preliminary data.</text>
</comment>
<evidence type="ECO:0000313" key="8">
    <source>
        <dbReference type="Proteomes" id="UP000653565"/>
    </source>
</evidence>
<evidence type="ECO:0000256" key="2">
    <source>
        <dbReference type="ARBA" id="ARBA00023015"/>
    </source>
</evidence>
<dbReference type="PANTHER" id="PTHR47171">
    <property type="entry name" value="FARA-RELATED"/>
    <property type="match status" value="1"/>
</dbReference>
<keyword evidence="4" id="KW-0804">Transcription</keyword>
<proteinExistence type="predicted"/>
<gene>
    <name evidence="7" type="ORF">CNMCM6805_004685</name>
</gene>
<keyword evidence="1" id="KW-0862">Zinc</keyword>
<dbReference type="GO" id="GO:0003677">
    <property type="term" value="F:DNA binding"/>
    <property type="evidence" value="ECO:0007669"/>
    <property type="project" value="UniProtKB-KW"/>
</dbReference>
<dbReference type="InterPro" id="IPR007219">
    <property type="entry name" value="XnlR_reg_dom"/>
</dbReference>
<evidence type="ECO:0000259" key="6">
    <source>
        <dbReference type="Pfam" id="PF04082"/>
    </source>
</evidence>
<organism evidence="7 8">
    <name type="scientific">Aspergillus fumigatiaffinis</name>
    <dbReference type="NCBI Taxonomy" id="340414"/>
    <lineage>
        <taxon>Eukaryota</taxon>
        <taxon>Fungi</taxon>
        <taxon>Dikarya</taxon>
        <taxon>Ascomycota</taxon>
        <taxon>Pezizomycotina</taxon>
        <taxon>Eurotiomycetes</taxon>
        <taxon>Eurotiomycetidae</taxon>
        <taxon>Eurotiales</taxon>
        <taxon>Aspergillaceae</taxon>
        <taxon>Aspergillus</taxon>
        <taxon>Aspergillus subgen. Fumigati</taxon>
    </lineage>
</organism>
<evidence type="ECO:0000313" key="7">
    <source>
        <dbReference type="EMBL" id="KAF4240881.1"/>
    </source>
</evidence>
<evidence type="ECO:0000256" key="5">
    <source>
        <dbReference type="ARBA" id="ARBA00023242"/>
    </source>
</evidence>
<protein>
    <recommendedName>
        <fullName evidence="6">Xylanolytic transcriptional activator regulatory domain-containing protein</fullName>
    </recommendedName>
</protein>